<dbReference type="GO" id="GO:0009089">
    <property type="term" value="P:lysine biosynthetic process via diaminopimelate"/>
    <property type="evidence" value="ECO:0007669"/>
    <property type="project" value="InterPro"/>
</dbReference>
<feature type="binding site" evidence="8">
    <location>
        <position position="126"/>
    </location>
    <ligand>
        <name>substrate</name>
    </ligand>
</feature>
<dbReference type="PROSITE" id="PS51671">
    <property type="entry name" value="ACT"/>
    <property type="match status" value="1"/>
</dbReference>
<evidence type="ECO:0000256" key="1">
    <source>
        <dbReference type="ARBA" id="ARBA00004766"/>
    </source>
</evidence>
<dbReference type="Gene3D" id="1.20.120.1320">
    <property type="entry name" value="Aspartokinase, catalytic domain"/>
    <property type="match status" value="1"/>
</dbReference>
<feature type="binding site" evidence="8">
    <location>
        <begin position="5"/>
        <end position="8"/>
    </location>
    <ligand>
        <name>ATP</name>
        <dbReference type="ChEBI" id="CHEBI:30616"/>
    </ligand>
</feature>
<feature type="binding site" evidence="8">
    <location>
        <position position="240"/>
    </location>
    <ligand>
        <name>ATP</name>
        <dbReference type="ChEBI" id="CHEBI:30616"/>
    </ligand>
</feature>
<evidence type="ECO:0000256" key="6">
    <source>
        <dbReference type="ARBA" id="ARBA00022840"/>
    </source>
</evidence>
<dbReference type="SUPFAM" id="SSF53633">
    <property type="entry name" value="Carbamate kinase-like"/>
    <property type="match status" value="1"/>
</dbReference>
<dbReference type="NCBIfam" id="NF006570">
    <property type="entry name" value="PRK09084.1"/>
    <property type="match status" value="1"/>
</dbReference>
<comment type="pathway">
    <text evidence="1 10">Amino-acid biosynthesis; L-lysine biosynthesis via DAP pathway; (S)-tetrahydrodipicolinate from L-aspartate: step 1/4.</text>
</comment>
<dbReference type="InterPro" id="IPR054352">
    <property type="entry name" value="ACT_Aspartokinase"/>
</dbReference>
<gene>
    <name evidence="12" type="primary">lysC</name>
    <name evidence="12" type="ORF">IAC06_04685</name>
</gene>
<evidence type="ECO:0000256" key="10">
    <source>
        <dbReference type="RuleBase" id="RU004249"/>
    </source>
</evidence>
<evidence type="ECO:0000259" key="11">
    <source>
        <dbReference type="PROSITE" id="PS51671"/>
    </source>
</evidence>
<protein>
    <recommendedName>
        <fullName evidence="9">Aspartokinase</fullName>
        <ecNumber evidence="9">2.7.2.4</ecNumber>
    </recommendedName>
</protein>
<dbReference type="GO" id="GO:0009090">
    <property type="term" value="P:homoserine biosynthetic process"/>
    <property type="evidence" value="ECO:0007669"/>
    <property type="project" value="TreeGrafter"/>
</dbReference>
<keyword evidence="6 8" id="KW-0067">ATP-binding</keyword>
<comment type="caution">
    <text evidence="12">The sequence shown here is derived from an EMBL/GenBank/DDBJ whole genome shotgun (WGS) entry which is preliminary data.</text>
</comment>
<evidence type="ECO:0000256" key="7">
    <source>
        <dbReference type="ARBA" id="ARBA00047872"/>
    </source>
</evidence>
<accession>A0A9D9HIH1</accession>
<dbReference type="SUPFAM" id="SSF55021">
    <property type="entry name" value="ACT-like"/>
    <property type="match status" value="2"/>
</dbReference>
<keyword evidence="5 9" id="KW-0418">Kinase</keyword>
<dbReference type="EMBL" id="JADIMI010000044">
    <property type="protein sequence ID" value="MBO8452163.1"/>
    <property type="molecule type" value="Genomic_DNA"/>
</dbReference>
<dbReference type="CDD" id="cd04243">
    <property type="entry name" value="AAK_AK-HSDH-like"/>
    <property type="match status" value="1"/>
</dbReference>
<dbReference type="InterPro" id="IPR045865">
    <property type="entry name" value="ACT-like_dom_sf"/>
</dbReference>
<evidence type="ECO:0000313" key="13">
    <source>
        <dbReference type="Proteomes" id="UP000823661"/>
    </source>
</evidence>
<keyword evidence="3 9" id="KW-0808">Transferase</keyword>
<dbReference type="NCBIfam" id="TIGR00657">
    <property type="entry name" value="asp_kinases"/>
    <property type="match status" value="1"/>
</dbReference>
<feature type="binding site" evidence="8">
    <location>
        <begin position="229"/>
        <end position="230"/>
    </location>
    <ligand>
        <name>ATP</name>
        <dbReference type="ChEBI" id="CHEBI:30616"/>
    </ligand>
</feature>
<dbReference type="Pfam" id="PF00696">
    <property type="entry name" value="AA_kinase"/>
    <property type="match status" value="1"/>
</dbReference>
<dbReference type="PROSITE" id="PS00324">
    <property type="entry name" value="ASPARTOKINASE"/>
    <property type="match status" value="1"/>
</dbReference>
<dbReference type="InterPro" id="IPR018042">
    <property type="entry name" value="Aspartate_kinase_CS"/>
</dbReference>
<reference evidence="12" key="2">
    <citation type="journal article" date="2021" name="PeerJ">
        <title>Extensive microbial diversity within the chicken gut microbiome revealed by metagenomics and culture.</title>
        <authorList>
            <person name="Gilroy R."/>
            <person name="Ravi A."/>
            <person name="Getino M."/>
            <person name="Pursley I."/>
            <person name="Horton D.L."/>
            <person name="Alikhan N.F."/>
            <person name="Baker D."/>
            <person name="Gharbi K."/>
            <person name="Hall N."/>
            <person name="Watson M."/>
            <person name="Adriaenssens E.M."/>
            <person name="Foster-Nyarko E."/>
            <person name="Jarju S."/>
            <person name="Secka A."/>
            <person name="Antonio M."/>
            <person name="Oren A."/>
            <person name="Chaudhuri R.R."/>
            <person name="La Ragione R."/>
            <person name="Hildebrand F."/>
            <person name="Pallen M.J."/>
        </authorList>
    </citation>
    <scope>NUCLEOTIDE SEQUENCE</scope>
    <source>
        <strain evidence="12">B1-20833</strain>
    </source>
</reference>
<evidence type="ECO:0000256" key="3">
    <source>
        <dbReference type="ARBA" id="ARBA00022679"/>
    </source>
</evidence>
<dbReference type="InterPro" id="IPR001341">
    <property type="entry name" value="Asp_kinase"/>
</dbReference>
<keyword evidence="10" id="KW-0028">Amino-acid biosynthesis</keyword>
<dbReference type="InterPro" id="IPR001048">
    <property type="entry name" value="Asp/Glu/Uridylate_kinase"/>
</dbReference>
<dbReference type="EC" id="2.7.2.4" evidence="9"/>
<dbReference type="GO" id="GO:0005829">
    <property type="term" value="C:cytosol"/>
    <property type="evidence" value="ECO:0007669"/>
    <property type="project" value="TreeGrafter"/>
</dbReference>
<evidence type="ECO:0000256" key="5">
    <source>
        <dbReference type="ARBA" id="ARBA00022777"/>
    </source>
</evidence>
<dbReference type="PIRSF" id="PIRSF000726">
    <property type="entry name" value="Asp_kin"/>
    <property type="match status" value="1"/>
</dbReference>
<proteinExistence type="inferred from homology"/>
<dbReference type="InterPro" id="IPR005260">
    <property type="entry name" value="Asp_kin_monofn"/>
</dbReference>
<dbReference type="Proteomes" id="UP000823661">
    <property type="component" value="Unassembled WGS sequence"/>
</dbReference>
<organism evidence="12 13">
    <name type="scientific">Candidatus Cryptobacteroides intestinavium</name>
    <dbReference type="NCBI Taxonomy" id="2840766"/>
    <lineage>
        <taxon>Bacteria</taxon>
        <taxon>Pseudomonadati</taxon>
        <taxon>Bacteroidota</taxon>
        <taxon>Bacteroidia</taxon>
        <taxon>Bacteroidales</taxon>
        <taxon>Candidatus Cryptobacteroides</taxon>
    </lineage>
</organism>
<evidence type="ECO:0000256" key="4">
    <source>
        <dbReference type="ARBA" id="ARBA00022741"/>
    </source>
</evidence>
<dbReference type="CDD" id="cd04892">
    <property type="entry name" value="ACT_AK-like_2"/>
    <property type="match status" value="1"/>
</dbReference>
<feature type="domain" description="ACT" evidence="11">
    <location>
        <begin position="321"/>
        <end position="388"/>
    </location>
</feature>
<reference evidence="12" key="1">
    <citation type="submission" date="2020-10" db="EMBL/GenBank/DDBJ databases">
        <authorList>
            <person name="Gilroy R."/>
        </authorList>
    </citation>
    <scope>NUCLEOTIDE SEQUENCE</scope>
    <source>
        <strain evidence="12">B1-20833</strain>
    </source>
</reference>
<evidence type="ECO:0000313" key="12">
    <source>
        <dbReference type="EMBL" id="MBO8452163.1"/>
    </source>
</evidence>
<feature type="binding site" evidence="8">
    <location>
        <position position="43"/>
    </location>
    <ligand>
        <name>substrate</name>
    </ligand>
</feature>
<dbReference type="GO" id="GO:0004072">
    <property type="term" value="F:aspartate kinase activity"/>
    <property type="evidence" value="ECO:0007669"/>
    <property type="project" value="UniProtKB-EC"/>
</dbReference>
<comment type="pathway">
    <text evidence="10">Amino-acid biosynthesis; L-methionine biosynthesis via de novo pathway; L-homoserine from L-aspartate: step 1/3.</text>
</comment>
<dbReference type="AlphaFoldDB" id="A0A9D9HIH1"/>
<dbReference type="PANTHER" id="PTHR21499:SF59">
    <property type="entry name" value="ASPARTOKINASE"/>
    <property type="match status" value="1"/>
</dbReference>
<evidence type="ECO:0000256" key="8">
    <source>
        <dbReference type="PIRSR" id="PIRSR000726-1"/>
    </source>
</evidence>
<feature type="binding site" evidence="8">
    <location>
        <begin position="265"/>
        <end position="266"/>
    </location>
    <ligand>
        <name>ATP</name>
        <dbReference type="ChEBI" id="CHEBI:30616"/>
    </ligand>
</feature>
<dbReference type="Pfam" id="PF22468">
    <property type="entry name" value="ACT_9"/>
    <property type="match status" value="2"/>
</dbReference>
<comment type="catalytic activity">
    <reaction evidence="7 9">
        <text>L-aspartate + ATP = 4-phospho-L-aspartate + ADP</text>
        <dbReference type="Rhea" id="RHEA:23776"/>
        <dbReference type="ChEBI" id="CHEBI:29991"/>
        <dbReference type="ChEBI" id="CHEBI:30616"/>
        <dbReference type="ChEBI" id="CHEBI:57535"/>
        <dbReference type="ChEBI" id="CHEBI:456216"/>
        <dbReference type="EC" id="2.7.2.4"/>
    </reaction>
</comment>
<keyword evidence="4 8" id="KW-0547">Nucleotide-binding</keyword>
<dbReference type="Gene3D" id="3.30.70.260">
    <property type="match status" value="2"/>
</dbReference>
<evidence type="ECO:0000256" key="9">
    <source>
        <dbReference type="RuleBase" id="RU003448"/>
    </source>
</evidence>
<dbReference type="InterPro" id="IPR002912">
    <property type="entry name" value="ACT_dom"/>
</dbReference>
<name>A0A9D9HIH1_9BACT</name>
<dbReference type="GO" id="GO:0005524">
    <property type="term" value="F:ATP binding"/>
    <property type="evidence" value="ECO:0007669"/>
    <property type="project" value="UniProtKB-KW"/>
</dbReference>
<dbReference type="Gene3D" id="3.40.1160.10">
    <property type="entry name" value="Acetylglutamate kinase-like"/>
    <property type="match status" value="1"/>
</dbReference>
<comment type="similarity">
    <text evidence="2 9">Belongs to the aspartokinase family.</text>
</comment>
<sequence>MIVMKFGGTSVANSEAIARTISIVKGRLDQKPVVVVSALSKVTDLLYRISDSAQAGDRAAADGYIDALTARHTDLAKELLGGSAYCDEACTKVTEICEELRNFVGAVCSLGELTDRSKAKIISRGEWLSSTIICYAMNAGGIVTHFIDARKMIVTSDVYMKGEPDKAAILERVPVAVADAYDGADAVITQGFIASTLKGETSVLGRGGSDYSASLIGMALDAERIEIWTDVDGVRTADPRIVSNTRNISRISFEEAAEMAHFGAKVLHPMTIEPAVMKNIPVYVLNSMNPAGEGTAILQNDRIEDGVKSVSYKENILLLNIFSTRMINVSGFLQKVFAIFSQYKVSVDLISTSEANISLTMDGNQDIDEVVKALSEFAEVDVDRDKAQISVIGKNIVNLRGLLKQTMSSLKDCNVYMISQGASFVNISFVVDRASMKDAVREVHRYLFENNDYEGSDQRIR</sequence>
<dbReference type="InterPro" id="IPR036393">
    <property type="entry name" value="AceGlu_kinase-like_sf"/>
</dbReference>
<dbReference type="InterPro" id="IPR042199">
    <property type="entry name" value="AsparK_Bifunc_asparK/hSer_DH"/>
</dbReference>
<evidence type="ECO:0000256" key="2">
    <source>
        <dbReference type="ARBA" id="ARBA00010122"/>
    </source>
</evidence>
<comment type="pathway">
    <text evidence="10">Amino-acid biosynthesis; L-threonine biosynthesis; L-threonine from L-aspartate: step 1/5.</text>
</comment>
<dbReference type="PANTHER" id="PTHR21499">
    <property type="entry name" value="ASPARTATE KINASE"/>
    <property type="match status" value="1"/>
</dbReference>